<dbReference type="GO" id="GO:0003743">
    <property type="term" value="F:translation initiation factor activity"/>
    <property type="evidence" value="ECO:0007669"/>
    <property type="project" value="InterPro"/>
</dbReference>
<sequence>MFLKPFKVKSNTTVKGSDRCIKQLTITILKYSLQYAKFLDEDLSNLIPNKGDFTSMKISTHSGDHVTIYFNQKSPLFFECDKNYYPTVYTMWKSPNILARFTTHAQVLEKLNSGADLMLPGVITEDWNVNTFGKLKKGDVCCVDLTDNKSVVAIGKTALSSEDMFLSGKRGKGVIILHSYLDHLWAAGEKNSLPIVEIEEKMGGLDLSENLTDQIENSNQIEPIALITNDTADSEKIISNNGADAELKLDAETAIEENADDTQTEVEKMDNLLTKCFLQAWKTSAKKAQLPLLISTFYKSHMMPACPRGLSLDVKKSSFKKISKFIRQMQQFGIIEVKELSSGVESIVAVNFAHPDIRGYQVEEVEEILEPTVEIVGTDVKYEFPEIVDLFVIGADMMPFFKFAKKSKGTAITVTEIRQIIKNYVTENQLQSTEVRSLVNMDPILSQCLNTAEAGLRWDDLMTRFVTKMKPAYQMIFPNKLPTIKKGKLDPIELSVAQRAANKKVTLVYNLELFGINPKEFAHSVQIGVAASTSISTAVNRKEGHEFYSYFFFSFLDDYKVPRRFIKGLELAPKSGKKK</sequence>
<dbReference type="EMBL" id="JH431866">
    <property type="status" value="NOT_ANNOTATED_CDS"/>
    <property type="molecule type" value="Genomic_DNA"/>
</dbReference>
<proteinExistence type="predicted"/>
<dbReference type="CDD" id="cd11610">
    <property type="entry name" value="eIF2D_N"/>
    <property type="match status" value="1"/>
</dbReference>
<name>T1J5Q9_STRMM</name>
<feature type="domain" description="Pre-PUA" evidence="3">
    <location>
        <begin position="2"/>
        <end position="95"/>
    </location>
</feature>
<dbReference type="NCBIfam" id="TIGR00451">
    <property type="entry name" value="unchar_dom_2"/>
    <property type="match status" value="1"/>
</dbReference>
<protein>
    <submittedName>
        <fullName evidence="7">Uncharacterized protein</fullName>
    </submittedName>
</protein>
<dbReference type="EnsemblMetazoa" id="SMAR008963-RA">
    <property type="protein sequence ID" value="SMAR008963-PA"/>
    <property type="gene ID" value="SMAR008963"/>
</dbReference>
<dbReference type="InterPro" id="IPR036885">
    <property type="entry name" value="SWIB_MDM2_dom_sf"/>
</dbReference>
<dbReference type="PANTHER" id="PTHR12217">
    <property type="entry name" value="EUKARYOTIC TRANSLATION INITIATION FACTOR 2D"/>
    <property type="match status" value="1"/>
</dbReference>
<evidence type="ECO:0000256" key="1">
    <source>
        <dbReference type="ARBA" id="ARBA00022490"/>
    </source>
</evidence>
<dbReference type="CDD" id="cd21156">
    <property type="entry name" value="PUA_eIF2d-like"/>
    <property type="match status" value="1"/>
</dbReference>
<dbReference type="InterPro" id="IPR015947">
    <property type="entry name" value="PUA-like_sf"/>
</dbReference>
<dbReference type="InterPro" id="IPR039757">
    <property type="entry name" value="EIF2D"/>
</dbReference>
<dbReference type="OMA" id="MFLKPYR"/>
<accession>T1J5Q9</accession>
<dbReference type="InterPro" id="IPR039759">
    <property type="entry name" value="eIF2D_SUI1"/>
</dbReference>
<dbReference type="Pfam" id="PF26292">
    <property type="entry name" value="PUA_elF2D"/>
    <property type="match status" value="1"/>
</dbReference>
<dbReference type="InterPro" id="IPR036877">
    <property type="entry name" value="SUI1_dom_sf"/>
</dbReference>
<keyword evidence="1" id="KW-0963">Cytoplasm</keyword>
<feature type="domain" description="eIF2D SWIB" evidence="5">
    <location>
        <begin position="392"/>
        <end position="468"/>
    </location>
</feature>
<dbReference type="Pfam" id="PF26291">
    <property type="entry name" value="SWIB_eIF2D"/>
    <property type="match status" value="1"/>
</dbReference>
<dbReference type="InterPro" id="IPR048247">
    <property type="entry name" value="eIF2D_N"/>
</dbReference>
<dbReference type="GO" id="GO:0003723">
    <property type="term" value="F:RNA binding"/>
    <property type="evidence" value="ECO:0007669"/>
    <property type="project" value="InterPro"/>
</dbReference>
<dbReference type="Pfam" id="PF17832">
    <property type="entry name" value="Pre-PUA"/>
    <property type="match status" value="1"/>
</dbReference>
<dbReference type="Pfam" id="PF25304">
    <property type="entry name" value="WHD_eIF2D"/>
    <property type="match status" value="1"/>
</dbReference>
<dbReference type="AlphaFoldDB" id="T1J5Q9"/>
<dbReference type="PhylomeDB" id="T1J5Q9"/>
<dbReference type="FunFam" id="3.10.400.20:FF:000002">
    <property type="entry name" value="Eukaryotic translation initiation factor 2D"/>
    <property type="match status" value="1"/>
</dbReference>
<dbReference type="InterPro" id="IPR048248">
    <property type="entry name" value="PUA_eIF2d-like"/>
</dbReference>
<dbReference type="Pfam" id="PF01253">
    <property type="entry name" value="SUI1"/>
    <property type="match status" value="1"/>
</dbReference>
<dbReference type="InterPro" id="IPR004521">
    <property type="entry name" value="Uncharacterised_CHP00451"/>
</dbReference>
<evidence type="ECO:0000259" key="3">
    <source>
        <dbReference type="Pfam" id="PF17832"/>
    </source>
</evidence>
<feature type="domain" description="Eukaryotic translation initiation factor 2D-like PUA RNA-binding" evidence="6">
    <location>
        <begin position="98"/>
        <end position="183"/>
    </location>
</feature>
<dbReference type="STRING" id="126957.T1J5Q9"/>
<dbReference type="CDD" id="cd11608">
    <property type="entry name" value="eIF2D_C"/>
    <property type="match status" value="1"/>
</dbReference>
<evidence type="ECO:0000259" key="6">
    <source>
        <dbReference type="Pfam" id="PF26292"/>
    </source>
</evidence>
<feature type="domain" description="eIF2D winged helix" evidence="4">
    <location>
        <begin position="270"/>
        <end position="351"/>
    </location>
</feature>
<dbReference type="GO" id="GO:0001731">
    <property type="term" value="P:formation of translation preinitiation complex"/>
    <property type="evidence" value="ECO:0007669"/>
    <property type="project" value="InterPro"/>
</dbReference>
<organism evidence="7 8">
    <name type="scientific">Strigamia maritima</name>
    <name type="common">European centipede</name>
    <name type="synonym">Geophilus maritimus</name>
    <dbReference type="NCBI Taxonomy" id="126957"/>
    <lineage>
        <taxon>Eukaryota</taxon>
        <taxon>Metazoa</taxon>
        <taxon>Ecdysozoa</taxon>
        <taxon>Arthropoda</taxon>
        <taxon>Myriapoda</taxon>
        <taxon>Chilopoda</taxon>
        <taxon>Pleurostigmophora</taxon>
        <taxon>Geophilomorpha</taxon>
        <taxon>Linotaeniidae</taxon>
        <taxon>Strigamia</taxon>
    </lineage>
</organism>
<feature type="domain" description="SUI1" evidence="2">
    <location>
        <begin position="490"/>
        <end position="537"/>
    </location>
</feature>
<dbReference type="InterPro" id="IPR001950">
    <property type="entry name" value="SUI1"/>
</dbReference>
<evidence type="ECO:0000313" key="8">
    <source>
        <dbReference type="Proteomes" id="UP000014500"/>
    </source>
</evidence>
<dbReference type="HOGENOM" id="CLU_012487_2_0_1"/>
<evidence type="ECO:0000259" key="2">
    <source>
        <dbReference type="Pfam" id="PF01253"/>
    </source>
</evidence>
<evidence type="ECO:0000259" key="5">
    <source>
        <dbReference type="Pfam" id="PF26291"/>
    </source>
</evidence>
<reference evidence="7" key="2">
    <citation type="submission" date="2015-02" db="UniProtKB">
        <authorList>
            <consortium name="EnsemblMetazoa"/>
        </authorList>
    </citation>
    <scope>IDENTIFICATION</scope>
</reference>
<dbReference type="Gene3D" id="3.10.400.20">
    <property type="match status" value="1"/>
</dbReference>
<dbReference type="PROSITE" id="PS50890">
    <property type="entry name" value="PUA"/>
    <property type="match status" value="1"/>
</dbReference>
<reference evidence="8" key="1">
    <citation type="submission" date="2011-05" db="EMBL/GenBank/DDBJ databases">
        <authorList>
            <person name="Richards S.R."/>
            <person name="Qu J."/>
            <person name="Jiang H."/>
            <person name="Jhangiani S.N."/>
            <person name="Agravi P."/>
            <person name="Goodspeed R."/>
            <person name="Gross S."/>
            <person name="Mandapat C."/>
            <person name="Jackson L."/>
            <person name="Mathew T."/>
            <person name="Pu L."/>
            <person name="Thornton R."/>
            <person name="Saada N."/>
            <person name="Wilczek-Boney K.B."/>
            <person name="Lee S."/>
            <person name="Kovar C."/>
            <person name="Wu Y."/>
            <person name="Scherer S.E."/>
            <person name="Worley K.C."/>
            <person name="Muzny D.M."/>
            <person name="Gibbs R."/>
        </authorList>
    </citation>
    <scope>NUCLEOTIDE SEQUENCE</scope>
    <source>
        <strain evidence="8">Brora</strain>
    </source>
</reference>
<dbReference type="SUPFAM" id="SSF88697">
    <property type="entry name" value="PUA domain-like"/>
    <property type="match status" value="1"/>
</dbReference>
<evidence type="ECO:0000313" key="7">
    <source>
        <dbReference type="EnsemblMetazoa" id="SMAR008963-PA"/>
    </source>
</evidence>
<dbReference type="InterPro" id="IPR041366">
    <property type="entry name" value="Pre-PUA"/>
</dbReference>
<dbReference type="InterPro" id="IPR057429">
    <property type="entry name" value="WH_eIF2D"/>
</dbReference>
<evidence type="ECO:0000259" key="4">
    <source>
        <dbReference type="Pfam" id="PF25304"/>
    </source>
</evidence>
<dbReference type="Proteomes" id="UP000014500">
    <property type="component" value="Unassembled WGS sequence"/>
</dbReference>
<dbReference type="eggNOG" id="KOG2522">
    <property type="taxonomic scope" value="Eukaryota"/>
</dbReference>
<dbReference type="SUPFAM" id="SSF55159">
    <property type="entry name" value="eIF1-like"/>
    <property type="match status" value="1"/>
</dbReference>
<dbReference type="SUPFAM" id="SSF47592">
    <property type="entry name" value="SWIB/MDM2 domain"/>
    <property type="match status" value="1"/>
</dbReference>
<dbReference type="InterPro" id="IPR058886">
    <property type="entry name" value="SWIB_eIF2D"/>
</dbReference>
<keyword evidence="8" id="KW-1185">Reference proteome</keyword>
<dbReference type="PANTHER" id="PTHR12217:SF4">
    <property type="entry name" value="EUKARYOTIC TRANSLATION INITIATION FACTOR 2D"/>
    <property type="match status" value="1"/>
</dbReference>